<organism evidence="1 2">
    <name type="scientific">Thalassolituus oleivorans MIL-1</name>
    <dbReference type="NCBI Taxonomy" id="1298593"/>
    <lineage>
        <taxon>Bacteria</taxon>
        <taxon>Pseudomonadati</taxon>
        <taxon>Pseudomonadota</taxon>
        <taxon>Gammaproteobacteria</taxon>
        <taxon>Oceanospirillales</taxon>
        <taxon>Oceanospirillaceae</taxon>
        <taxon>Thalassolituus</taxon>
    </lineage>
</organism>
<dbReference type="HOGENOM" id="CLU_719410_0_0_6"/>
<dbReference type="Proteomes" id="UP000011866">
    <property type="component" value="Chromosome"/>
</dbReference>
<dbReference type="PATRIC" id="fig|1298593.3.peg.1604"/>
<sequence length="337" mass="36323">MALKHLSALSTGLTGKTNVFIPNINDYKTNSFQQVVVFVPGIAATIERRPNDVLAITRLDLSDEYKSIARGSEQKPGVYSVTKDGSGIIVRYRNNHRITAKENRDVVISNTNYESPLKAAREAVKKSNELFGSSAALRCDFDLFYSPLGSKLKGMRNYNAVAVSKTYGFAGLLADAMEQSKNKKGVVWASERGGSVVLTQALTTLVAKNISFKDEKHIVKMCWATSDPRPAFQAATQMGMLADKNLLRSNSHIKAALSATIGNAQRAADKNDPYNWDDYSRELANGTMATNTVIGIGALAGGVATGSPLLATIGTITGSVGALQFAYNSLKERMSRG</sequence>
<keyword evidence="2" id="KW-1185">Reference proteome</keyword>
<reference evidence="1 2" key="1">
    <citation type="journal article" date="2013" name="Genome Announc.">
        <title>Genome Sequence of Thalassolituus oleivorans MIL-1 (DSM 14913T).</title>
        <authorList>
            <person name="Golyshin P.N."/>
            <person name="Werner J."/>
            <person name="Chernikova T.N."/>
            <person name="Tran H."/>
            <person name="Ferrer M."/>
            <person name="Yakimov M.M."/>
            <person name="Teeling H."/>
            <person name="Golyshina O.V."/>
        </authorList>
    </citation>
    <scope>NUCLEOTIDE SEQUENCE [LARGE SCALE GENOMIC DNA]</scope>
    <source>
        <strain evidence="1 2">MIL-1</strain>
    </source>
</reference>
<dbReference type="GeneID" id="79176540"/>
<accession>M5DQA6</accession>
<gene>
    <name evidence="1" type="ORF">TOL_1671</name>
</gene>
<evidence type="ECO:0000313" key="1">
    <source>
        <dbReference type="EMBL" id="CCU72095.1"/>
    </source>
</evidence>
<proteinExistence type="predicted"/>
<dbReference type="eggNOG" id="ENOG5031NRF">
    <property type="taxonomic scope" value="Bacteria"/>
</dbReference>
<dbReference type="KEGG" id="tol:TOL_1671"/>
<dbReference type="AlphaFoldDB" id="M5DQA6"/>
<protein>
    <submittedName>
        <fullName evidence="1">Uncharacterized protein</fullName>
    </submittedName>
</protein>
<dbReference type="RefSeq" id="WP_015486827.1">
    <property type="nucleotide sequence ID" value="NC_020888.1"/>
</dbReference>
<name>M5DQA6_9GAMM</name>
<evidence type="ECO:0000313" key="2">
    <source>
        <dbReference type="Proteomes" id="UP000011866"/>
    </source>
</evidence>
<dbReference type="EMBL" id="HF680312">
    <property type="protein sequence ID" value="CCU72095.1"/>
    <property type="molecule type" value="Genomic_DNA"/>
</dbReference>